<comment type="caution">
    <text evidence="1">The sequence shown here is derived from an EMBL/GenBank/DDBJ whole genome shotgun (WGS) entry which is preliminary data.</text>
</comment>
<organism evidence="1 2">
    <name type="scientific">Pistacia integerrima</name>
    <dbReference type="NCBI Taxonomy" id="434235"/>
    <lineage>
        <taxon>Eukaryota</taxon>
        <taxon>Viridiplantae</taxon>
        <taxon>Streptophyta</taxon>
        <taxon>Embryophyta</taxon>
        <taxon>Tracheophyta</taxon>
        <taxon>Spermatophyta</taxon>
        <taxon>Magnoliopsida</taxon>
        <taxon>eudicotyledons</taxon>
        <taxon>Gunneridae</taxon>
        <taxon>Pentapetalae</taxon>
        <taxon>rosids</taxon>
        <taxon>malvids</taxon>
        <taxon>Sapindales</taxon>
        <taxon>Anacardiaceae</taxon>
        <taxon>Pistacia</taxon>
    </lineage>
</organism>
<gene>
    <name evidence="1" type="ORF">Pint_17592</name>
</gene>
<proteinExistence type="predicted"/>
<accession>A0ACC0YUS5</accession>
<sequence>MMMMAMSGGRFLQHLLLAVFILFLFQQSVADSDVISCREEEREALLVFKQGLLDNVGILSSWGSEDDKKNCCEWEGIQCLQNGHVYGLTLNGKNASHGLFEGTINASLLKLHHLSYLDLSLSNFSGSPIPEFIGSLTNLTELYLSDAGFKGPIPHRLGNLSRLQRLDLRDNDGLYNVGNIEWLSHLSSLRYLDLSGSDLRESNDWFQVINKLPFLTHLRVAWCNLPQIAPLKVNATASFGSLDLTGNNVTNSIYPWLFNVSSNLYRLSLNFNLLQGSIPEAFGNYMVSLTDLFLKSNELEGGFPKSIGNMSCLHTLELSSNNLTGQLSGFFQNLSGGCTEKKLEFLHLWGNKITGSVPDFTRFSSLKDLGLRQNGLNGTIPKSMGQMFELRSLDLSGNSLEGVISEDFFSNLSKLETLDLSYNSLVLEISDDWVPPFQQIIELSLASCKMGPHFPLWFRNLGQNGSLLLGLIDISNASISDEMPSLIFLRFYSLDYINISCNHIVGNFPDFIYTVPYMTLDMSSNRFEGPISSLPKLASYINLSGNNFSGSSSFLCSDHVEYLIYLDLSNNLLSGMLPDCWIKFEELVVLNLANNGFSGKIPPSMGSLHNILTLRLSNNNFFGELPILSNCTQLRILDLRDNALSGKIPEWIGERLPSLLVLSLESNKLNGNIPFQLCRLANIQILDLPLNNISGSIPKCFNNFTALSEERSSHAAITYDYNALFQGHTHKYRHVDSAWLTWKGSKYEYKNTLGLVKCLDLSVNKLDGAVPKEIMSLVGLIALNLSRNNFSGSIPSKIGQLKSLDFLDLSRNRFSGEIPSSLSLVNGLGVMDLSNNNFSGKIPIGTQLQSFNASVYAGNPELCGLPLPKNVSKNHPKVLLLPTFQKMSS</sequence>
<keyword evidence="2" id="KW-1185">Reference proteome</keyword>
<dbReference type="EMBL" id="CM047739">
    <property type="protein sequence ID" value="KAJ0042373.1"/>
    <property type="molecule type" value="Genomic_DNA"/>
</dbReference>
<name>A0ACC0YUS5_9ROSI</name>
<evidence type="ECO:0000313" key="2">
    <source>
        <dbReference type="Proteomes" id="UP001163603"/>
    </source>
</evidence>
<reference evidence="2" key="1">
    <citation type="journal article" date="2023" name="G3 (Bethesda)">
        <title>Genome assembly and association tests identify interacting loci associated with vigor, precocity, and sex in interspecific pistachio rootstocks.</title>
        <authorList>
            <person name="Palmer W."/>
            <person name="Jacygrad E."/>
            <person name="Sagayaradj S."/>
            <person name="Cavanaugh K."/>
            <person name="Han R."/>
            <person name="Bertier L."/>
            <person name="Beede B."/>
            <person name="Kafkas S."/>
            <person name="Golino D."/>
            <person name="Preece J."/>
            <person name="Michelmore R."/>
        </authorList>
    </citation>
    <scope>NUCLEOTIDE SEQUENCE [LARGE SCALE GENOMIC DNA]</scope>
</reference>
<protein>
    <submittedName>
        <fullName evidence="1">Uncharacterized protein</fullName>
    </submittedName>
</protein>
<evidence type="ECO:0000313" key="1">
    <source>
        <dbReference type="EMBL" id="KAJ0042373.1"/>
    </source>
</evidence>
<dbReference type="Proteomes" id="UP001163603">
    <property type="component" value="Chromosome 4"/>
</dbReference>